<dbReference type="InterPro" id="IPR011251">
    <property type="entry name" value="Luciferase-like_dom"/>
</dbReference>
<reference evidence="7" key="1">
    <citation type="submission" date="2020-11" db="EMBL/GenBank/DDBJ databases">
        <title>Sequencing the genomes of 1000 actinobacteria strains.</title>
        <authorList>
            <person name="Klenk H.-P."/>
        </authorList>
    </citation>
    <scope>NUCLEOTIDE SEQUENCE</scope>
    <source>
        <strain evidence="7">DSM 45356</strain>
    </source>
</reference>
<dbReference type="Pfam" id="PF00296">
    <property type="entry name" value="Bac_luciferase"/>
    <property type="match status" value="1"/>
</dbReference>
<accession>A0A8J7H517</accession>
<evidence type="ECO:0000256" key="5">
    <source>
        <dbReference type="SAM" id="MobiDB-lite"/>
    </source>
</evidence>
<dbReference type="InterPro" id="IPR050172">
    <property type="entry name" value="SsuD_RutA_monooxygenase"/>
</dbReference>
<evidence type="ECO:0000259" key="6">
    <source>
        <dbReference type="Pfam" id="PF00296"/>
    </source>
</evidence>
<feature type="domain" description="Luciferase-like" evidence="6">
    <location>
        <begin position="31"/>
        <end position="232"/>
    </location>
</feature>
<protein>
    <submittedName>
        <fullName evidence="7">Alkanesulfonate monooxygenase SsuD/methylene tetrahydromethanopterin reductase-like flavin-dependent oxidoreductase (Luciferase family)</fullName>
    </submittedName>
</protein>
<comment type="caution">
    <text evidence="7">The sequence shown here is derived from an EMBL/GenBank/DDBJ whole genome shotgun (WGS) entry which is preliminary data.</text>
</comment>
<proteinExistence type="predicted"/>
<dbReference type="GO" id="GO:0046306">
    <property type="term" value="P:alkanesulfonate catabolic process"/>
    <property type="evidence" value="ECO:0007669"/>
    <property type="project" value="TreeGrafter"/>
</dbReference>
<organism evidence="7 8">
    <name type="scientific">Longispora fulva</name>
    <dbReference type="NCBI Taxonomy" id="619741"/>
    <lineage>
        <taxon>Bacteria</taxon>
        <taxon>Bacillati</taxon>
        <taxon>Actinomycetota</taxon>
        <taxon>Actinomycetes</taxon>
        <taxon>Micromonosporales</taxon>
        <taxon>Micromonosporaceae</taxon>
        <taxon>Longispora</taxon>
    </lineage>
</organism>
<dbReference type="RefSeq" id="WP_197008155.1">
    <property type="nucleotide sequence ID" value="NZ_BONS01000013.1"/>
</dbReference>
<dbReference type="PANTHER" id="PTHR42847:SF4">
    <property type="entry name" value="ALKANESULFONATE MONOOXYGENASE-RELATED"/>
    <property type="match status" value="1"/>
</dbReference>
<dbReference type="GO" id="GO:0008726">
    <property type="term" value="F:alkanesulfonate monooxygenase activity"/>
    <property type="evidence" value="ECO:0007669"/>
    <property type="project" value="TreeGrafter"/>
</dbReference>
<keyword evidence="2" id="KW-0288">FMN</keyword>
<keyword evidence="4 7" id="KW-0503">Monooxygenase</keyword>
<name>A0A8J7H517_9ACTN</name>
<gene>
    <name evidence="7" type="ORF">IW245_007972</name>
</gene>
<sequence>MTSDPREPTPPLADAPPARADAAPRVDVMMWPTAPWREAKADWLRAEELGFGRAWLFDHVAWRDLRPWFDAYATLAAAAAVTSRIGLGTLVTAPGFRHPVTTAKAALAIDDISGGRFSLGVGAGGNSSDVRVTGEGPWPPKEKADRFAEWVTLVDTLLSAEETTHHGPTWSAENAWTGGALPRIPLTIAGTGPRGIRLAARYAQTWVTQDVGDPKAQVEALDAACAATGRHVDRLMLLGTGDSRPLASVAAFRDCVGRYTEMGFGAFVLHWPRADGHFRADMRVLEAVAAEFNAPR</sequence>
<dbReference type="EMBL" id="JADOUF010000001">
    <property type="protein sequence ID" value="MBG6141778.1"/>
    <property type="molecule type" value="Genomic_DNA"/>
</dbReference>
<evidence type="ECO:0000313" key="8">
    <source>
        <dbReference type="Proteomes" id="UP000622552"/>
    </source>
</evidence>
<dbReference type="Proteomes" id="UP000622552">
    <property type="component" value="Unassembled WGS sequence"/>
</dbReference>
<keyword evidence="8" id="KW-1185">Reference proteome</keyword>
<dbReference type="SUPFAM" id="SSF51679">
    <property type="entry name" value="Bacterial luciferase-like"/>
    <property type="match status" value="1"/>
</dbReference>
<evidence type="ECO:0000256" key="2">
    <source>
        <dbReference type="ARBA" id="ARBA00022643"/>
    </source>
</evidence>
<feature type="region of interest" description="Disordered" evidence="5">
    <location>
        <begin position="1"/>
        <end position="21"/>
    </location>
</feature>
<dbReference type="InterPro" id="IPR036661">
    <property type="entry name" value="Luciferase-like_sf"/>
</dbReference>
<keyword evidence="1" id="KW-0285">Flavoprotein</keyword>
<keyword evidence="3" id="KW-0560">Oxidoreductase</keyword>
<dbReference type="AlphaFoldDB" id="A0A8J7H517"/>
<evidence type="ECO:0000256" key="3">
    <source>
        <dbReference type="ARBA" id="ARBA00023002"/>
    </source>
</evidence>
<dbReference type="Gene3D" id="3.20.20.30">
    <property type="entry name" value="Luciferase-like domain"/>
    <property type="match status" value="1"/>
</dbReference>
<dbReference type="PANTHER" id="PTHR42847">
    <property type="entry name" value="ALKANESULFONATE MONOOXYGENASE"/>
    <property type="match status" value="1"/>
</dbReference>
<evidence type="ECO:0000256" key="1">
    <source>
        <dbReference type="ARBA" id="ARBA00022630"/>
    </source>
</evidence>
<evidence type="ECO:0000256" key="4">
    <source>
        <dbReference type="ARBA" id="ARBA00023033"/>
    </source>
</evidence>
<evidence type="ECO:0000313" key="7">
    <source>
        <dbReference type="EMBL" id="MBG6141778.1"/>
    </source>
</evidence>